<dbReference type="InterPro" id="IPR008160">
    <property type="entry name" value="Collagen"/>
</dbReference>
<gene>
    <name evidence="2" type="ORF">HII30_08730</name>
</gene>
<sequence>MSEIDKRRRRRSPDRLTGPQGPQGPVGPEGPQGVQGLPGEVGPPGLTGEQGPPGLQGISPQGAVGRAGPAGPSGEQGPRGPAGLIGFSPPGPPGPPGPEGIVGLQGIQGPQGATGAQGETGATGDQGPVGPAGISADHAYIYNLTVQTINPGEDIPYDSNGIIFGSFTHVEGSADVIITNTGDYYAQFSVTGNDVNQFAFFLDDTLVVNTIYGSDDVNQQNFGAAIFTVDTAPAVLNVRYFNNVSINEVQLTTPAGGSASNVNASLFLQRLGEQVTVTVATSDELLAALNNESISRIILEPGIYDISGSPVIARTTAVRLQSPAPSATVTFNPNQEFNAITLGTNIVAIVNQIRNRTQGTTPATLPAAVAAANPGDVIELAPGTYVVPVQGGPNPFDPPVVQFVINKTLTIRGISAEQTNVVFVLTGGLPDFSYMSIRANDVILENIRWSGPTPTSGDQNSLFNIPAIQTEPVVLLYEGIILRYNIFEGGRRTAFIDTQDFTFIGNTVIHLGNRDGLVFERIRGRTLVYGNIFSGNASSRRMVSIEGPLAFDTIIINNNFGTSWTQFVLINAPTSNTSIFIQENYFNHEGLDGSTIIFLAAAANYFQNIVEILIEDNILIQQVAQRLAVFVDYRSGGTSAPSTGQIQIIENQYSYTRPWGRPTDTVSPIFPAGFSPLAPPGLQLTIFLIVNNEEIIPPPP</sequence>
<dbReference type="Pfam" id="PF01391">
    <property type="entry name" value="Collagen"/>
    <property type="match status" value="1"/>
</dbReference>
<dbReference type="Gene3D" id="2.160.20.10">
    <property type="entry name" value="Single-stranded right-handed beta-helix, Pectin lyase-like"/>
    <property type="match status" value="1"/>
</dbReference>
<reference evidence="2 3" key="1">
    <citation type="submission" date="2020-04" db="EMBL/GenBank/DDBJ databases">
        <title>Paenibacillus algicola sp. nov., a novel marine bacterium producing alginate lyase.</title>
        <authorList>
            <person name="Huang H."/>
        </authorList>
    </citation>
    <scope>NUCLEOTIDE SEQUENCE [LARGE SCALE GENOMIC DNA]</scope>
    <source>
        <strain evidence="2 3">L7-75</strain>
    </source>
</reference>
<evidence type="ECO:0008006" key="4">
    <source>
        <dbReference type="Google" id="ProtNLM"/>
    </source>
</evidence>
<name>A0A848M6L8_PAELE</name>
<dbReference type="Proteomes" id="UP000565468">
    <property type="component" value="Unassembled WGS sequence"/>
</dbReference>
<dbReference type="PANTHER" id="PTHR24637">
    <property type="entry name" value="COLLAGEN"/>
    <property type="match status" value="1"/>
</dbReference>
<dbReference type="AlphaFoldDB" id="A0A848M6L8"/>
<accession>A0A848M6L8</accession>
<dbReference type="EMBL" id="JABBPN010000006">
    <property type="protein sequence ID" value="NMO95851.1"/>
    <property type="molecule type" value="Genomic_DNA"/>
</dbReference>
<feature type="region of interest" description="Disordered" evidence="1">
    <location>
        <begin position="1"/>
        <end position="126"/>
    </location>
</feature>
<dbReference type="Gene3D" id="2.60.120.40">
    <property type="match status" value="1"/>
</dbReference>
<organism evidence="2 3">
    <name type="scientific">Paenibacillus lemnae</name>
    <dbReference type="NCBI Taxonomy" id="1330551"/>
    <lineage>
        <taxon>Bacteria</taxon>
        <taxon>Bacillati</taxon>
        <taxon>Bacillota</taxon>
        <taxon>Bacilli</taxon>
        <taxon>Bacillales</taxon>
        <taxon>Paenibacillaceae</taxon>
        <taxon>Paenibacillus</taxon>
    </lineage>
</organism>
<keyword evidence="3" id="KW-1185">Reference proteome</keyword>
<dbReference type="SUPFAM" id="SSF51126">
    <property type="entry name" value="Pectin lyase-like"/>
    <property type="match status" value="1"/>
</dbReference>
<feature type="compositionally biased region" description="Low complexity" evidence="1">
    <location>
        <begin position="29"/>
        <end position="49"/>
    </location>
</feature>
<proteinExistence type="predicted"/>
<feature type="compositionally biased region" description="Pro residues" evidence="1">
    <location>
        <begin position="89"/>
        <end position="98"/>
    </location>
</feature>
<feature type="compositionally biased region" description="Low complexity" evidence="1">
    <location>
        <begin position="105"/>
        <end position="126"/>
    </location>
</feature>
<evidence type="ECO:0000313" key="3">
    <source>
        <dbReference type="Proteomes" id="UP000565468"/>
    </source>
</evidence>
<dbReference type="InterPro" id="IPR012334">
    <property type="entry name" value="Pectin_lyas_fold"/>
</dbReference>
<dbReference type="InterPro" id="IPR008983">
    <property type="entry name" value="Tumour_necrosis_fac-like_dom"/>
</dbReference>
<protein>
    <recommendedName>
        <fullName evidence="4">Collagen-like protein</fullName>
    </recommendedName>
</protein>
<evidence type="ECO:0000256" key="1">
    <source>
        <dbReference type="SAM" id="MobiDB-lite"/>
    </source>
</evidence>
<dbReference type="PANTHER" id="PTHR24637:SF421">
    <property type="entry name" value="CUTICLE COLLAGEN DPY-2"/>
    <property type="match status" value="1"/>
</dbReference>
<dbReference type="RefSeq" id="WP_169504642.1">
    <property type="nucleotide sequence ID" value="NZ_JABBPN010000006.1"/>
</dbReference>
<dbReference type="InterPro" id="IPR011050">
    <property type="entry name" value="Pectin_lyase_fold/virulence"/>
</dbReference>
<evidence type="ECO:0000313" key="2">
    <source>
        <dbReference type="EMBL" id="NMO95851.1"/>
    </source>
</evidence>
<comment type="caution">
    <text evidence="2">The sequence shown here is derived from an EMBL/GenBank/DDBJ whole genome shotgun (WGS) entry which is preliminary data.</text>
</comment>